<sequence length="406" mass="47472">MFLQLSFNIRLNMARETLSDTFKHNVLFWKFLGLWIFQVDDKRYRYYAIPVVSIVFVAYNILLTLNLVYTPKKLETFIPELIFFFCEIQNAFKVHMVMFKSKQIVEVFDMMDSDVFIGEKEEHNRITMKSKLLFIKVFKIFFVGCNMSYICHNFLPLISFLVFGTELNLPVCNYYFLSDESRKHYFWWILVYQTYGIYHHMMYNLSIDTFMSGLILVGLVQCRALNHGLQNIKSCAPKKENDTEDEKRLRMELVKCIQHYDSIRKYCAHIQDLYDPAMFVQMGVGAASNCVILASLLLSMPSHEKALYVSVLMYGTVMAIEILMPGYLGSQLTHESGQIVRSVYSCDWIDRPESFKSILKLLLERAKRPIILTTGYIVPLSLNTFISIMKTAYSSFTILRGIHKRT</sequence>
<evidence type="ECO:0000256" key="9">
    <source>
        <dbReference type="ARBA" id="ARBA00023224"/>
    </source>
</evidence>
<name>A0A8S4FUD9_PLUXY</name>
<evidence type="ECO:0000256" key="4">
    <source>
        <dbReference type="ARBA" id="ARBA00022692"/>
    </source>
</evidence>
<accession>A0A8S4FUD9</accession>
<protein>
    <recommendedName>
        <fullName evidence="10">Odorant receptor</fullName>
    </recommendedName>
</protein>
<reference evidence="11" key="1">
    <citation type="submission" date="2020-11" db="EMBL/GenBank/DDBJ databases">
        <authorList>
            <person name="Whiteford S."/>
        </authorList>
    </citation>
    <scope>NUCLEOTIDE SEQUENCE</scope>
</reference>
<dbReference type="EMBL" id="CAJHNJ030000048">
    <property type="protein sequence ID" value="CAG9132313.1"/>
    <property type="molecule type" value="Genomic_DNA"/>
</dbReference>
<comment type="subcellular location">
    <subcellularLocation>
        <location evidence="1 10">Cell membrane</location>
        <topology evidence="1 10">Multi-pass membrane protein</topology>
    </subcellularLocation>
</comment>
<feature type="transmembrane region" description="Helical" evidence="10">
    <location>
        <begin position="184"/>
        <end position="201"/>
    </location>
</feature>
<dbReference type="PANTHER" id="PTHR21137:SF35">
    <property type="entry name" value="ODORANT RECEPTOR 19A-RELATED"/>
    <property type="match status" value="1"/>
</dbReference>
<dbReference type="AlphaFoldDB" id="A0A8S4FUD9"/>
<keyword evidence="8 10" id="KW-0675">Receptor</keyword>
<feature type="transmembrane region" description="Helical" evidence="10">
    <location>
        <begin position="306"/>
        <end position="328"/>
    </location>
</feature>
<feature type="transmembrane region" description="Helical" evidence="10">
    <location>
        <begin position="44"/>
        <end position="69"/>
    </location>
</feature>
<organism evidence="11 12">
    <name type="scientific">Plutella xylostella</name>
    <name type="common">Diamondback moth</name>
    <name type="synonym">Plutella maculipennis</name>
    <dbReference type="NCBI Taxonomy" id="51655"/>
    <lineage>
        <taxon>Eukaryota</taxon>
        <taxon>Metazoa</taxon>
        <taxon>Ecdysozoa</taxon>
        <taxon>Arthropoda</taxon>
        <taxon>Hexapoda</taxon>
        <taxon>Insecta</taxon>
        <taxon>Pterygota</taxon>
        <taxon>Neoptera</taxon>
        <taxon>Endopterygota</taxon>
        <taxon>Lepidoptera</taxon>
        <taxon>Glossata</taxon>
        <taxon>Ditrysia</taxon>
        <taxon>Yponomeutoidea</taxon>
        <taxon>Plutellidae</taxon>
        <taxon>Plutella</taxon>
    </lineage>
</organism>
<dbReference type="GO" id="GO:0004984">
    <property type="term" value="F:olfactory receptor activity"/>
    <property type="evidence" value="ECO:0007669"/>
    <property type="project" value="InterPro"/>
</dbReference>
<feature type="transmembrane region" description="Helical" evidence="10">
    <location>
        <begin position="132"/>
        <end position="150"/>
    </location>
</feature>
<gene>
    <name evidence="11" type="ORF">PLXY2_LOCUS10634</name>
</gene>
<evidence type="ECO:0000256" key="1">
    <source>
        <dbReference type="ARBA" id="ARBA00004651"/>
    </source>
</evidence>
<feature type="transmembrane region" description="Helical" evidence="10">
    <location>
        <begin position="370"/>
        <end position="389"/>
    </location>
</feature>
<evidence type="ECO:0000256" key="8">
    <source>
        <dbReference type="ARBA" id="ARBA00023170"/>
    </source>
</evidence>
<feature type="transmembrane region" description="Helical" evidence="10">
    <location>
        <begin position="278"/>
        <end position="299"/>
    </location>
</feature>
<evidence type="ECO:0000256" key="7">
    <source>
        <dbReference type="ARBA" id="ARBA00023136"/>
    </source>
</evidence>
<keyword evidence="9 10" id="KW-0807">Transducer</keyword>
<feature type="transmembrane region" description="Helical" evidence="10">
    <location>
        <begin position="156"/>
        <end position="177"/>
    </location>
</feature>
<proteinExistence type="inferred from homology"/>
<evidence type="ECO:0000313" key="11">
    <source>
        <dbReference type="EMBL" id="CAG9132313.1"/>
    </source>
</evidence>
<keyword evidence="5 10" id="KW-0552">Olfaction</keyword>
<evidence type="ECO:0000256" key="2">
    <source>
        <dbReference type="ARBA" id="ARBA00022475"/>
    </source>
</evidence>
<evidence type="ECO:0000256" key="6">
    <source>
        <dbReference type="ARBA" id="ARBA00022989"/>
    </source>
</evidence>
<dbReference type="PANTHER" id="PTHR21137">
    <property type="entry name" value="ODORANT RECEPTOR"/>
    <property type="match status" value="1"/>
</dbReference>
<keyword evidence="2" id="KW-1003">Cell membrane</keyword>
<dbReference type="GO" id="GO:0005886">
    <property type="term" value="C:plasma membrane"/>
    <property type="evidence" value="ECO:0007669"/>
    <property type="project" value="UniProtKB-SubCell"/>
</dbReference>
<keyword evidence="4 10" id="KW-0812">Transmembrane</keyword>
<dbReference type="Pfam" id="PF02949">
    <property type="entry name" value="7tm_6"/>
    <property type="match status" value="1"/>
</dbReference>
<dbReference type="GO" id="GO:0007165">
    <property type="term" value="P:signal transduction"/>
    <property type="evidence" value="ECO:0007669"/>
    <property type="project" value="UniProtKB-KW"/>
</dbReference>
<comment type="caution">
    <text evidence="11">The sequence shown here is derived from an EMBL/GenBank/DDBJ whole genome shotgun (WGS) entry which is preliminary data.</text>
</comment>
<dbReference type="Proteomes" id="UP000653454">
    <property type="component" value="Unassembled WGS sequence"/>
</dbReference>
<keyword evidence="7 10" id="KW-0472">Membrane</keyword>
<dbReference type="GO" id="GO:0005549">
    <property type="term" value="F:odorant binding"/>
    <property type="evidence" value="ECO:0007669"/>
    <property type="project" value="InterPro"/>
</dbReference>
<keyword evidence="6 10" id="KW-1133">Transmembrane helix</keyword>
<keyword evidence="12" id="KW-1185">Reference proteome</keyword>
<evidence type="ECO:0000256" key="10">
    <source>
        <dbReference type="RuleBase" id="RU351113"/>
    </source>
</evidence>
<evidence type="ECO:0000313" key="12">
    <source>
        <dbReference type="Proteomes" id="UP000653454"/>
    </source>
</evidence>
<evidence type="ECO:0000256" key="5">
    <source>
        <dbReference type="ARBA" id="ARBA00022725"/>
    </source>
</evidence>
<comment type="similarity">
    <text evidence="10">Belongs to the insect chemoreceptor superfamily. Heteromeric odorant receptor channel (TC 1.A.69) family.</text>
</comment>
<keyword evidence="3 10" id="KW-0716">Sensory transduction</keyword>
<dbReference type="InterPro" id="IPR004117">
    <property type="entry name" value="7tm6_olfct_rcpt"/>
</dbReference>
<evidence type="ECO:0000256" key="3">
    <source>
        <dbReference type="ARBA" id="ARBA00022606"/>
    </source>
</evidence>